<reference evidence="2" key="1">
    <citation type="submission" date="2016-10" db="EMBL/GenBank/DDBJ databases">
        <authorList>
            <person name="Varghese N."/>
            <person name="Submissions S."/>
        </authorList>
    </citation>
    <scope>NUCLEOTIDE SEQUENCE [LARGE SCALE GENOMIC DNA]</scope>
    <source>
        <strain evidence="2">DSM 24536</strain>
    </source>
</reference>
<protein>
    <submittedName>
        <fullName evidence="1">Uncharacterized protein</fullName>
    </submittedName>
</protein>
<dbReference type="Proteomes" id="UP000199226">
    <property type="component" value="Unassembled WGS sequence"/>
</dbReference>
<organism evidence="1 2">
    <name type="scientific">Daejeonella rubra</name>
    <dbReference type="NCBI Taxonomy" id="990371"/>
    <lineage>
        <taxon>Bacteria</taxon>
        <taxon>Pseudomonadati</taxon>
        <taxon>Bacteroidota</taxon>
        <taxon>Sphingobacteriia</taxon>
        <taxon>Sphingobacteriales</taxon>
        <taxon>Sphingobacteriaceae</taxon>
        <taxon>Daejeonella</taxon>
    </lineage>
</organism>
<name>A0A1G9N478_9SPHI</name>
<dbReference type="EMBL" id="FNHH01000002">
    <property type="protein sequence ID" value="SDL81356.1"/>
    <property type="molecule type" value="Genomic_DNA"/>
</dbReference>
<accession>A0A1G9N478</accession>
<dbReference type="RefSeq" id="WP_090699239.1">
    <property type="nucleotide sequence ID" value="NZ_FNHH01000002.1"/>
</dbReference>
<proteinExistence type="predicted"/>
<evidence type="ECO:0000313" key="2">
    <source>
        <dbReference type="Proteomes" id="UP000199226"/>
    </source>
</evidence>
<evidence type="ECO:0000313" key="1">
    <source>
        <dbReference type="EMBL" id="SDL81356.1"/>
    </source>
</evidence>
<dbReference type="OrthoDB" id="9963820at2"/>
<gene>
    <name evidence="1" type="ORF">SAMN05421813_102230</name>
</gene>
<dbReference type="AlphaFoldDB" id="A0A1G9N478"/>
<dbReference type="STRING" id="990371.SAMN05421813_102230"/>
<sequence>MQRILCILSFLVIILLNGCEKDQSIVPNEKTLIKSEKGLLCRGCGDWDLSDPTSTTEATTTNKQAGTDTAFVNSKRFRRDIPVIPTNSKEK</sequence>
<keyword evidence="2" id="KW-1185">Reference proteome</keyword>